<name>A0ABR8KTN4_9SPHN</name>
<keyword evidence="2" id="KW-0472">Membrane</keyword>
<organism evidence="3 4">
    <name type="scientific">Erythrobacter rubeus</name>
    <dbReference type="NCBI Taxonomy" id="2760803"/>
    <lineage>
        <taxon>Bacteria</taxon>
        <taxon>Pseudomonadati</taxon>
        <taxon>Pseudomonadota</taxon>
        <taxon>Alphaproteobacteria</taxon>
        <taxon>Sphingomonadales</taxon>
        <taxon>Erythrobacteraceae</taxon>
        <taxon>Erythrobacter/Porphyrobacter group</taxon>
        <taxon>Erythrobacter</taxon>
    </lineage>
</organism>
<keyword evidence="2" id="KW-1133">Transmembrane helix</keyword>
<feature type="region of interest" description="Disordered" evidence="1">
    <location>
        <begin position="36"/>
        <end position="66"/>
    </location>
</feature>
<evidence type="ECO:0000256" key="1">
    <source>
        <dbReference type="SAM" id="MobiDB-lite"/>
    </source>
</evidence>
<protein>
    <recommendedName>
        <fullName evidence="5">Cbb3-type cytochrome oxidase assembly protein CcoS</fullName>
    </recommendedName>
</protein>
<reference evidence="3 4" key="1">
    <citation type="submission" date="2020-09" db="EMBL/GenBank/DDBJ databases">
        <authorList>
            <person name="Yoon J.-W."/>
        </authorList>
    </citation>
    <scope>NUCLEOTIDE SEQUENCE [LARGE SCALE GENOMIC DNA]</scope>
    <source>
        <strain evidence="3 4">KMU-140</strain>
    </source>
</reference>
<comment type="caution">
    <text evidence="3">The sequence shown here is derived from an EMBL/GenBank/DDBJ whole genome shotgun (WGS) entry which is preliminary data.</text>
</comment>
<dbReference type="RefSeq" id="WP_190788026.1">
    <property type="nucleotide sequence ID" value="NZ_JACXLC010000001.1"/>
</dbReference>
<evidence type="ECO:0000256" key="2">
    <source>
        <dbReference type="SAM" id="Phobius"/>
    </source>
</evidence>
<evidence type="ECO:0000313" key="3">
    <source>
        <dbReference type="EMBL" id="MBD2842578.1"/>
    </source>
</evidence>
<proteinExistence type="predicted"/>
<keyword evidence="4" id="KW-1185">Reference proteome</keyword>
<evidence type="ECO:0008006" key="5">
    <source>
        <dbReference type="Google" id="ProtNLM"/>
    </source>
</evidence>
<dbReference type="EMBL" id="JACXLC010000001">
    <property type="protein sequence ID" value="MBD2842578.1"/>
    <property type="molecule type" value="Genomic_DNA"/>
</dbReference>
<dbReference type="Proteomes" id="UP000635384">
    <property type="component" value="Unassembled WGS sequence"/>
</dbReference>
<sequence length="66" mass="7514">MTFTVVFATIFLVAFVIIGGVVMYLSKTIDHGEARFDSSGQEIKDEPERDRPVRPARRLGDEDERQ</sequence>
<gene>
    <name evidence="3" type="ORF">IB285_09945</name>
</gene>
<keyword evidence="2" id="KW-0812">Transmembrane</keyword>
<feature type="transmembrane region" description="Helical" evidence="2">
    <location>
        <begin position="6"/>
        <end position="25"/>
    </location>
</feature>
<evidence type="ECO:0000313" key="4">
    <source>
        <dbReference type="Proteomes" id="UP000635384"/>
    </source>
</evidence>
<accession>A0ABR8KTN4</accession>